<evidence type="ECO:0008006" key="3">
    <source>
        <dbReference type="Google" id="ProtNLM"/>
    </source>
</evidence>
<comment type="caution">
    <text evidence="1">The sequence shown here is derived from an EMBL/GenBank/DDBJ whole genome shotgun (WGS) entry which is preliminary data.</text>
</comment>
<dbReference type="Proteomes" id="UP000824175">
    <property type="component" value="Unassembled WGS sequence"/>
</dbReference>
<dbReference type="EMBL" id="DVMJ01000065">
    <property type="protein sequence ID" value="HIU13990.1"/>
    <property type="molecule type" value="Genomic_DNA"/>
</dbReference>
<evidence type="ECO:0000313" key="1">
    <source>
        <dbReference type="EMBL" id="HIU13990.1"/>
    </source>
</evidence>
<reference evidence="1" key="1">
    <citation type="submission" date="2020-10" db="EMBL/GenBank/DDBJ databases">
        <authorList>
            <person name="Gilroy R."/>
        </authorList>
    </citation>
    <scope>NUCLEOTIDE SEQUENCE</scope>
    <source>
        <strain evidence="1">CHK195-11698</strain>
    </source>
</reference>
<gene>
    <name evidence="1" type="ORF">IAD15_07975</name>
</gene>
<organism evidence="1 2">
    <name type="scientific">Candidatus Fimiplasma intestinipullorum</name>
    <dbReference type="NCBI Taxonomy" id="2840825"/>
    <lineage>
        <taxon>Bacteria</taxon>
        <taxon>Bacillati</taxon>
        <taxon>Bacillota</taxon>
        <taxon>Clostridia</taxon>
        <taxon>Eubacteriales</taxon>
        <taxon>Candidatus Fimiplasma</taxon>
    </lineage>
</organism>
<dbReference type="AlphaFoldDB" id="A0A9D1L0Q4"/>
<name>A0A9D1L0Q4_9FIRM</name>
<protein>
    <recommendedName>
        <fullName evidence="3">DUF2383 domain-containing protein</fullName>
    </recommendedName>
</protein>
<proteinExistence type="predicted"/>
<evidence type="ECO:0000313" key="2">
    <source>
        <dbReference type="Proteomes" id="UP000824175"/>
    </source>
</evidence>
<reference evidence="1" key="2">
    <citation type="journal article" date="2021" name="PeerJ">
        <title>Extensive microbial diversity within the chicken gut microbiome revealed by metagenomics and culture.</title>
        <authorList>
            <person name="Gilroy R."/>
            <person name="Ravi A."/>
            <person name="Getino M."/>
            <person name="Pursley I."/>
            <person name="Horton D.L."/>
            <person name="Alikhan N.F."/>
            <person name="Baker D."/>
            <person name="Gharbi K."/>
            <person name="Hall N."/>
            <person name="Watson M."/>
            <person name="Adriaenssens E.M."/>
            <person name="Foster-Nyarko E."/>
            <person name="Jarju S."/>
            <person name="Secka A."/>
            <person name="Antonio M."/>
            <person name="Oren A."/>
            <person name="Chaudhuri R.R."/>
            <person name="La Ragione R."/>
            <person name="Hildebrand F."/>
            <person name="Pallen M.J."/>
        </authorList>
    </citation>
    <scope>NUCLEOTIDE SEQUENCE</scope>
    <source>
        <strain evidence="1">CHK195-11698</strain>
    </source>
</reference>
<sequence length="141" mass="16242">MSRYQLLLEELIKGLKMGVDAINAIESHIESADMKAEVLKQKAYYEKKILEGQVLKEDFKDSKTMATALETAFLKSMTKAKVMMDDSDAHIAEMLIQGCNMLIIELNQLVNHKDMDERICAYIQNILDQQQEHMDVLKKYL</sequence>
<accession>A0A9D1L0Q4</accession>